<protein>
    <recommendedName>
        <fullName evidence="8">Protoheme IX farnesyltransferase</fullName>
        <ecNumber evidence="8">2.5.1.141</ecNumber>
    </recommendedName>
    <alternativeName>
        <fullName evidence="8">Heme B farnesyltransferase</fullName>
    </alternativeName>
    <alternativeName>
        <fullName evidence="8">Heme O synthase</fullName>
    </alternativeName>
</protein>
<comment type="pathway">
    <text evidence="8">Porphyrin-containing compound metabolism; heme O biosynthesis; heme O from protoheme: step 1/1.</text>
</comment>
<dbReference type="InterPro" id="IPR030470">
    <property type="entry name" value="UbiA_prenylTrfase_CS"/>
</dbReference>
<dbReference type="Pfam" id="PF01040">
    <property type="entry name" value="UbiA"/>
    <property type="match status" value="1"/>
</dbReference>
<evidence type="ECO:0000256" key="6">
    <source>
        <dbReference type="ARBA" id="ARBA00023136"/>
    </source>
</evidence>
<feature type="transmembrane region" description="Helical" evidence="8">
    <location>
        <begin position="158"/>
        <end position="177"/>
    </location>
</feature>
<evidence type="ECO:0000256" key="1">
    <source>
        <dbReference type="ARBA" id="ARBA00004141"/>
    </source>
</evidence>
<keyword evidence="3 8" id="KW-0812">Transmembrane</keyword>
<dbReference type="InterPro" id="IPR044878">
    <property type="entry name" value="UbiA_sf"/>
</dbReference>
<dbReference type="GO" id="GO:0048034">
    <property type="term" value="P:heme O biosynthetic process"/>
    <property type="evidence" value="ECO:0007669"/>
    <property type="project" value="UniProtKB-UniRule"/>
</dbReference>
<feature type="transmembrane region" description="Helical" evidence="8">
    <location>
        <begin position="134"/>
        <end position="151"/>
    </location>
</feature>
<sequence>MDQRVTMQDSLEADTVLQAQSVQQATWRDYLELTKPGITMSNLMTTFSALWLASFGFPDWKLAILTMLGTALVIMSGAALNNFYDRELDLKMKRTKTRAVATGRISPRNALLVGIGLLLAGLAVLAVFANPLAAVWGLIGHIFYVLIYTPLKRVTTLNTVIGGISGAAPPVIGWVAVTNSMDPAAWLLFLIMFLWQPPHFLALAMLKTEEYRAGNLPMLPVVKGFAETKRQMVLWGSVLFPASLLLFIHGSVGYVYLIVMGIMGIVYMVLLFQGFRAKDDLAWARKLFGYSILYLTVFCAAIVISTMVHYY</sequence>
<dbReference type="HAMAP" id="MF_00154">
    <property type="entry name" value="CyoE_CtaB"/>
    <property type="match status" value="1"/>
</dbReference>
<keyword evidence="6 8" id="KW-0472">Membrane</keyword>
<accession>A0A1I4AEB4</accession>
<dbReference type="Proteomes" id="UP000198915">
    <property type="component" value="Unassembled WGS sequence"/>
</dbReference>
<dbReference type="GO" id="GO:0005886">
    <property type="term" value="C:plasma membrane"/>
    <property type="evidence" value="ECO:0007669"/>
    <property type="project" value="UniProtKB-SubCell"/>
</dbReference>
<dbReference type="InterPro" id="IPR006369">
    <property type="entry name" value="Protohaem_IX_farnesylTrfase"/>
</dbReference>
<dbReference type="GeneID" id="301133215"/>
<organism evidence="9 10">
    <name type="scientific">Brevibacillus centrosporus</name>
    <dbReference type="NCBI Taxonomy" id="54910"/>
    <lineage>
        <taxon>Bacteria</taxon>
        <taxon>Bacillati</taxon>
        <taxon>Bacillota</taxon>
        <taxon>Bacilli</taxon>
        <taxon>Bacillales</taxon>
        <taxon>Paenibacillaceae</taxon>
        <taxon>Brevibacillus</taxon>
    </lineage>
</organism>
<dbReference type="AlphaFoldDB" id="A0A1I4AEB4"/>
<comment type="miscellaneous">
    <text evidence="8">Carbon 2 of the heme B porphyrin ring is defined according to the Fischer nomenclature.</text>
</comment>
<feature type="transmembrane region" description="Helical" evidence="8">
    <location>
        <begin position="105"/>
        <end position="128"/>
    </location>
</feature>
<keyword evidence="8" id="KW-1003">Cell membrane</keyword>
<keyword evidence="4 8" id="KW-1133">Transmembrane helix</keyword>
<evidence type="ECO:0000256" key="4">
    <source>
        <dbReference type="ARBA" id="ARBA00022989"/>
    </source>
</evidence>
<gene>
    <name evidence="8" type="primary">ctaB</name>
    <name evidence="9" type="ORF">SAMN05518846_11536</name>
</gene>
<dbReference type="STRING" id="1884381.SAMN05518846_11536"/>
<dbReference type="GO" id="GO:0008495">
    <property type="term" value="F:protoheme IX farnesyltransferase activity"/>
    <property type="evidence" value="ECO:0007669"/>
    <property type="project" value="UniProtKB-UniRule"/>
</dbReference>
<evidence type="ECO:0000256" key="5">
    <source>
        <dbReference type="ARBA" id="ARBA00023133"/>
    </source>
</evidence>
<comment type="catalytic activity">
    <reaction evidence="7 8">
        <text>heme b + (2E,6E)-farnesyl diphosphate + H2O = Fe(II)-heme o + diphosphate</text>
        <dbReference type="Rhea" id="RHEA:28070"/>
        <dbReference type="ChEBI" id="CHEBI:15377"/>
        <dbReference type="ChEBI" id="CHEBI:33019"/>
        <dbReference type="ChEBI" id="CHEBI:60344"/>
        <dbReference type="ChEBI" id="CHEBI:60530"/>
        <dbReference type="ChEBI" id="CHEBI:175763"/>
        <dbReference type="EC" id="2.5.1.141"/>
    </reaction>
</comment>
<proteinExistence type="inferred from homology"/>
<dbReference type="UniPathway" id="UPA00834">
    <property type="reaction ID" value="UER00712"/>
</dbReference>
<dbReference type="NCBIfam" id="NF003349">
    <property type="entry name" value="PRK04375.1-2"/>
    <property type="match status" value="1"/>
</dbReference>
<evidence type="ECO:0000256" key="7">
    <source>
        <dbReference type="ARBA" id="ARBA00047690"/>
    </source>
</evidence>
<keyword evidence="10" id="KW-1185">Reference proteome</keyword>
<feature type="transmembrane region" description="Helical" evidence="8">
    <location>
        <begin position="232"/>
        <end position="248"/>
    </location>
</feature>
<dbReference type="NCBIfam" id="NF003348">
    <property type="entry name" value="PRK04375.1-1"/>
    <property type="match status" value="1"/>
</dbReference>
<dbReference type="Gene3D" id="1.10.357.140">
    <property type="entry name" value="UbiA prenyltransferase"/>
    <property type="match status" value="1"/>
</dbReference>
<dbReference type="EC" id="2.5.1.141" evidence="8"/>
<comment type="subcellular location">
    <subcellularLocation>
        <location evidence="8">Cell membrane</location>
        <topology evidence="8">Multi-pass membrane protein</topology>
    </subcellularLocation>
    <subcellularLocation>
        <location evidence="1">Membrane</location>
        <topology evidence="1">Multi-pass membrane protein</topology>
    </subcellularLocation>
</comment>
<feature type="transmembrane region" description="Helical" evidence="8">
    <location>
        <begin position="183"/>
        <end position="206"/>
    </location>
</feature>
<feature type="transmembrane region" description="Helical" evidence="8">
    <location>
        <begin position="38"/>
        <end position="57"/>
    </location>
</feature>
<dbReference type="PROSITE" id="PS00943">
    <property type="entry name" value="UBIA"/>
    <property type="match status" value="1"/>
</dbReference>
<evidence type="ECO:0000256" key="2">
    <source>
        <dbReference type="ARBA" id="ARBA00022679"/>
    </source>
</evidence>
<dbReference type="CDD" id="cd13957">
    <property type="entry name" value="PT_UbiA_Cox10"/>
    <property type="match status" value="1"/>
</dbReference>
<name>A0A1I4AEB4_9BACL</name>
<evidence type="ECO:0000256" key="8">
    <source>
        <dbReference type="HAMAP-Rule" id="MF_00154"/>
    </source>
</evidence>
<keyword evidence="2 8" id="KW-0808">Transferase</keyword>
<comment type="subunit">
    <text evidence="8">Interacts with CtaA.</text>
</comment>
<evidence type="ECO:0000256" key="3">
    <source>
        <dbReference type="ARBA" id="ARBA00022692"/>
    </source>
</evidence>
<reference evidence="10" key="1">
    <citation type="submission" date="2016-10" db="EMBL/GenBank/DDBJ databases">
        <authorList>
            <person name="Varghese N."/>
            <person name="Submissions S."/>
        </authorList>
    </citation>
    <scope>NUCLEOTIDE SEQUENCE [LARGE SCALE GENOMIC DNA]</scope>
    <source>
        <strain evidence="10">OK042</strain>
    </source>
</reference>
<dbReference type="PANTHER" id="PTHR43448:SF2">
    <property type="entry name" value="PROTOHEME IX FARNESYLTRANSFERASE, MITOCHONDRIAL"/>
    <property type="match status" value="1"/>
</dbReference>
<dbReference type="EMBL" id="FORT01000015">
    <property type="protein sequence ID" value="SFK54775.1"/>
    <property type="molecule type" value="Genomic_DNA"/>
</dbReference>
<dbReference type="PANTHER" id="PTHR43448">
    <property type="entry name" value="PROTOHEME IX FARNESYLTRANSFERASE, MITOCHONDRIAL"/>
    <property type="match status" value="1"/>
</dbReference>
<comment type="function">
    <text evidence="8">Converts heme B (protoheme IX) to heme O by substitution of the vinyl group on carbon 2 of heme B porphyrin ring with a hydroxyethyl farnesyl side group.</text>
</comment>
<keyword evidence="5 8" id="KW-0350">Heme biosynthesis</keyword>
<evidence type="ECO:0000313" key="9">
    <source>
        <dbReference type="EMBL" id="SFK54775.1"/>
    </source>
</evidence>
<dbReference type="NCBIfam" id="TIGR01473">
    <property type="entry name" value="cyoE_ctaB"/>
    <property type="match status" value="1"/>
</dbReference>
<comment type="similarity">
    <text evidence="8">Belongs to the UbiA prenyltransferase family. Protoheme IX farnesyltransferase subfamily.</text>
</comment>
<feature type="transmembrane region" description="Helical" evidence="8">
    <location>
        <begin position="254"/>
        <end position="275"/>
    </location>
</feature>
<evidence type="ECO:0000313" key="10">
    <source>
        <dbReference type="Proteomes" id="UP000198915"/>
    </source>
</evidence>
<feature type="transmembrane region" description="Helical" evidence="8">
    <location>
        <begin position="287"/>
        <end position="310"/>
    </location>
</feature>
<feature type="transmembrane region" description="Helical" evidence="8">
    <location>
        <begin position="63"/>
        <end position="84"/>
    </location>
</feature>
<dbReference type="RefSeq" id="WP_092273630.1">
    <property type="nucleotide sequence ID" value="NZ_BJOE01000010.1"/>
</dbReference>
<dbReference type="InterPro" id="IPR000537">
    <property type="entry name" value="UbiA_prenyltransferase"/>
</dbReference>